<dbReference type="PANTHER" id="PTHR23272">
    <property type="entry name" value="BED FINGER-RELATED"/>
    <property type="match status" value="1"/>
</dbReference>
<feature type="region of interest" description="Disordered" evidence="1">
    <location>
        <begin position="1"/>
        <end position="20"/>
    </location>
</feature>
<evidence type="ECO:0000313" key="3">
    <source>
        <dbReference type="Proteomes" id="UP000504603"/>
    </source>
</evidence>
<dbReference type="InterPro" id="IPR008906">
    <property type="entry name" value="HATC_C_dom"/>
</dbReference>
<dbReference type="InterPro" id="IPR012337">
    <property type="entry name" value="RNaseH-like_sf"/>
</dbReference>
<dbReference type="SUPFAM" id="SSF53098">
    <property type="entry name" value="Ribonuclease H-like"/>
    <property type="match status" value="1"/>
</dbReference>
<dbReference type="RefSeq" id="XP_022159082.1">
    <property type="nucleotide sequence ID" value="XM_022303390.1"/>
</dbReference>
<organism evidence="3 4">
    <name type="scientific">Momordica charantia</name>
    <name type="common">Bitter gourd</name>
    <name type="synonym">Balsam pear</name>
    <dbReference type="NCBI Taxonomy" id="3673"/>
    <lineage>
        <taxon>Eukaryota</taxon>
        <taxon>Viridiplantae</taxon>
        <taxon>Streptophyta</taxon>
        <taxon>Embryophyta</taxon>
        <taxon>Tracheophyta</taxon>
        <taxon>Spermatophyta</taxon>
        <taxon>Magnoliopsida</taxon>
        <taxon>eudicotyledons</taxon>
        <taxon>Gunneridae</taxon>
        <taxon>Pentapetalae</taxon>
        <taxon>rosids</taxon>
        <taxon>fabids</taxon>
        <taxon>Cucurbitales</taxon>
        <taxon>Cucurbitaceae</taxon>
        <taxon>Momordiceae</taxon>
        <taxon>Momordica</taxon>
    </lineage>
</organism>
<sequence length="207" mass="23386">MSMPKEHLSQTQSSTPIEVSTCQSEIPSISSSAFGEIGIYKVRAVVHDIYKQSKKKDSDDGKTEVTRYLDEACAEDDDFDLLNWWKINSSRYKIISQVARDIYNIPISTVPSESAFSTGGRVLDSFRSSLTPQTTDALICAQNWLQSKPLDDMSEEIDGAEEIDEEYSSIRKEMEAAFENSKFNFVVLTSTLKISFLKIWFISISFT</sequence>
<dbReference type="OrthoDB" id="1301613at2759"/>
<dbReference type="GO" id="GO:0046983">
    <property type="term" value="F:protein dimerization activity"/>
    <property type="evidence" value="ECO:0007669"/>
    <property type="project" value="InterPro"/>
</dbReference>
<accession>A0A6J1DYU8</accession>
<dbReference type="AlphaFoldDB" id="A0A6J1DYU8"/>
<evidence type="ECO:0000256" key="1">
    <source>
        <dbReference type="SAM" id="MobiDB-lite"/>
    </source>
</evidence>
<protein>
    <submittedName>
        <fullName evidence="4">Uncharacterized protein LOC111025523</fullName>
    </submittedName>
</protein>
<evidence type="ECO:0000259" key="2">
    <source>
        <dbReference type="Pfam" id="PF05699"/>
    </source>
</evidence>
<dbReference type="Pfam" id="PF05699">
    <property type="entry name" value="Dimer_Tnp_hAT"/>
    <property type="match status" value="1"/>
</dbReference>
<dbReference type="GeneID" id="111025523"/>
<gene>
    <name evidence="4" type="primary">LOC111025523</name>
</gene>
<dbReference type="PANTHER" id="PTHR23272:SF161">
    <property type="entry name" value="ZINC FINGER BED DOMAIN-CONTAINING PROTEIN RICESLEEPER 1-LIKE"/>
    <property type="match status" value="1"/>
</dbReference>
<dbReference type="KEGG" id="mcha:111025523"/>
<feature type="compositionally biased region" description="Polar residues" evidence="1">
    <location>
        <begin position="9"/>
        <end position="20"/>
    </location>
</feature>
<feature type="domain" description="HAT C-terminal dimerisation" evidence="2">
    <location>
        <begin position="64"/>
        <end position="145"/>
    </location>
</feature>
<proteinExistence type="predicted"/>
<dbReference type="Proteomes" id="UP000504603">
    <property type="component" value="Unplaced"/>
</dbReference>
<reference evidence="4" key="1">
    <citation type="submission" date="2025-08" db="UniProtKB">
        <authorList>
            <consortium name="RefSeq"/>
        </authorList>
    </citation>
    <scope>IDENTIFICATION</scope>
    <source>
        <strain evidence="4">OHB3-1</strain>
    </source>
</reference>
<evidence type="ECO:0000313" key="4">
    <source>
        <dbReference type="RefSeq" id="XP_022159082.1"/>
    </source>
</evidence>
<keyword evidence="3" id="KW-1185">Reference proteome</keyword>
<name>A0A6J1DYU8_MOMCH</name>